<name>A0ABP1RK31_9HEXA</name>
<feature type="compositionally biased region" description="Polar residues" evidence="1">
    <location>
        <begin position="103"/>
        <end position="114"/>
    </location>
</feature>
<proteinExistence type="predicted"/>
<protein>
    <submittedName>
        <fullName evidence="3">Uncharacterized protein</fullName>
    </submittedName>
</protein>
<gene>
    <name evidence="3" type="ORF">ODALV1_LOCUS23120</name>
</gene>
<evidence type="ECO:0000313" key="4">
    <source>
        <dbReference type="Proteomes" id="UP001642540"/>
    </source>
</evidence>
<feature type="compositionally biased region" description="Low complexity" evidence="1">
    <location>
        <begin position="80"/>
        <end position="102"/>
    </location>
</feature>
<keyword evidence="2" id="KW-0732">Signal</keyword>
<dbReference type="EMBL" id="CAXLJM020000076">
    <property type="protein sequence ID" value="CAL8129364.1"/>
    <property type="molecule type" value="Genomic_DNA"/>
</dbReference>
<sequence>MAKLIVAALLLAVVCMALGQNINDLDCQQPNTRINFRGQDCTCLKQTRTRLVYKGGYRYENESYPVTRWSCAVPAPPSTAAPTTAAPAPTSAAPSADASASPETETQSSDAPAA</sequence>
<feature type="region of interest" description="Disordered" evidence="1">
    <location>
        <begin position="76"/>
        <end position="114"/>
    </location>
</feature>
<comment type="caution">
    <text evidence="3">The sequence shown here is derived from an EMBL/GenBank/DDBJ whole genome shotgun (WGS) entry which is preliminary data.</text>
</comment>
<reference evidence="3 4" key="1">
    <citation type="submission" date="2024-08" db="EMBL/GenBank/DDBJ databases">
        <authorList>
            <person name="Cucini C."/>
            <person name="Frati F."/>
        </authorList>
    </citation>
    <scope>NUCLEOTIDE SEQUENCE [LARGE SCALE GENOMIC DNA]</scope>
</reference>
<keyword evidence="4" id="KW-1185">Reference proteome</keyword>
<organism evidence="3 4">
    <name type="scientific">Orchesella dallaii</name>
    <dbReference type="NCBI Taxonomy" id="48710"/>
    <lineage>
        <taxon>Eukaryota</taxon>
        <taxon>Metazoa</taxon>
        <taxon>Ecdysozoa</taxon>
        <taxon>Arthropoda</taxon>
        <taxon>Hexapoda</taxon>
        <taxon>Collembola</taxon>
        <taxon>Entomobryomorpha</taxon>
        <taxon>Entomobryoidea</taxon>
        <taxon>Orchesellidae</taxon>
        <taxon>Orchesellinae</taxon>
        <taxon>Orchesella</taxon>
    </lineage>
</organism>
<feature type="chain" id="PRO_5047200276" evidence="2">
    <location>
        <begin position="20"/>
        <end position="114"/>
    </location>
</feature>
<accession>A0ABP1RK31</accession>
<evidence type="ECO:0000256" key="1">
    <source>
        <dbReference type="SAM" id="MobiDB-lite"/>
    </source>
</evidence>
<dbReference type="Proteomes" id="UP001642540">
    <property type="component" value="Unassembled WGS sequence"/>
</dbReference>
<evidence type="ECO:0000256" key="2">
    <source>
        <dbReference type="SAM" id="SignalP"/>
    </source>
</evidence>
<evidence type="ECO:0000313" key="3">
    <source>
        <dbReference type="EMBL" id="CAL8129364.1"/>
    </source>
</evidence>
<feature type="signal peptide" evidence="2">
    <location>
        <begin position="1"/>
        <end position="19"/>
    </location>
</feature>